<accession>A0A2Z6LM66</accession>
<sequence>MLLTSHHHHFTHSLSPSSSLLRPLHLNTPILNFKLQSTSHRLTSFTVHADSFRHRSQVSVSNHVGDSNFDSFLSFLELSCLLSSVIVSATAAVTSVWKKELFVSISNRIAPWSLLMFVVGVFTGALIRRRKWRETVNGRFTGSEVNLLQRIEKLEEDLRNSTTVVRVLSRQLEKLGIRFRVTRKSMKEPISETAALAQKNSEAARTLAMQSEILEKELGETQKVLLAMQVQQQKQLDLILAIAKAGKLWDSKRETSEEHGTTGMSNSAANLNKVGRNYPTSRFNLRRESLPNSLVLW</sequence>
<gene>
    <name evidence="3" type="ORF">TSUD_79520</name>
</gene>
<dbReference type="PANTHER" id="PTHR36408">
    <property type="entry name" value="TRANSMEMBRANE PROTEIN"/>
    <property type="match status" value="1"/>
</dbReference>
<evidence type="ECO:0000313" key="3">
    <source>
        <dbReference type="EMBL" id="GAU19129.1"/>
    </source>
</evidence>
<organism evidence="3 4">
    <name type="scientific">Trifolium subterraneum</name>
    <name type="common">Subterranean clover</name>
    <dbReference type="NCBI Taxonomy" id="3900"/>
    <lineage>
        <taxon>Eukaryota</taxon>
        <taxon>Viridiplantae</taxon>
        <taxon>Streptophyta</taxon>
        <taxon>Embryophyta</taxon>
        <taxon>Tracheophyta</taxon>
        <taxon>Spermatophyta</taxon>
        <taxon>Magnoliopsida</taxon>
        <taxon>eudicotyledons</taxon>
        <taxon>Gunneridae</taxon>
        <taxon>Pentapetalae</taxon>
        <taxon>rosids</taxon>
        <taxon>fabids</taxon>
        <taxon>Fabales</taxon>
        <taxon>Fabaceae</taxon>
        <taxon>Papilionoideae</taxon>
        <taxon>50 kb inversion clade</taxon>
        <taxon>NPAAA clade</taxon>
        <taxon>Hologalegina</taxon>
        <taxon>IRL clade</taxon>
        <taxon>Trifolieae</taxon>
        <taxon>Trifolium</taxon>
    </lineage>
</organism>
<evidence type="ECO:0000256" key="1">
    <source>
        <dbReference type="SAM" id="MobiDB-lite"/>
    </source>
</evidence>
<feature type="transmembrane region" description="Helical" evidence="2">
    <location>
        <begin position="75"/>
        <end position="97"/>
    </location>
</feature>
<feature type="transmembrane region" description="Helical" evidence="2">
    <location>
        <begin position="109"/>
        <end position="127"/>
    </location>
</feature>
<reference evidence="4" key="1">
    <citation type="journal article" date="2017" name="Front. Plant Sci.">
        <title>Climate Clever Clovers: New Paradigm to Reduce the Environmental Footprint of Ruminants by Breeding Low Methanogenic Forages Utilizing Haplotype Variation.</title>
        <authorList>
            <person name="Kaur P."/>
            <person name="Appels R."/>
            <person name="Bayer P.E."/>
            <person name="Keeble-Gagnere G."/>
            <person name="Wang J."/>
            <person name="Hirakawa H."/>
            <person name="Shirasawa K."/>
            <person name="Vercoe P."/>
            <person name="Stefanova K."/>
            <person name="Durmic Z."/>
            <person name="Nichols P."/>
            <person name="Revell C."/>
            <person name="Isobe S.N."/>
            <person name="Edwards D."/>
            <person name="Erskine W."/>
        </authorList>
    </citation>
    <scope>NUCLEOTIDE SEQUENCE [LARGE SCALE GENOMIC DNA]</scope>
    <source>
        <strain evidence="4">cv. Daliak</strain>
    </source>
</reference>
<dbReference type="OrthoDB" id="2020732at2759"/>
<evidence type="ECO:0000313" key="4">
    <source>
        <dbReference type="Proteomes" id="UP000242715"/>
    </source>
</evidence>
<dbReference type="GO" id="GO:0009941">
    <property type="term" value="C:chloroplast envelope"/>
    <property type="evidence" value="ECO:0007669"/>
    <property type="project" value="TreeGrafter"/>
</dbReference>
<name>A0A2Z6LM66_TRISU</name>
<proteinExistence type="predicted"/>
<dbReference type="EMBL" id="DF973194">
    <property type="protein sequence ID" value="GAU19129.1"/>
    <property type="molecule type" value="Genomic_DNA"/>
</dbReference>
<dbReference type="PANTHER" id="PTHR36408:SF1">
    <property type="entry name" value="TRANSMEMBRANE PROTEIN"/>
    <property type="match status" value="1"/>
</dbReference>
<keyword evidence="2" id="KW-0812">Transmembrane</keyword>
<feature type="region of interest" description="Disordered" evidence="1">
    <location>
        <begin position="251"/>
        <end position="273"/>
    </location>
</feature>
<keyword evidence="2" id="KW-1133">Transmembrane helix</keyword>
<keyword evidence="2" id="KW-0472">Membrane</keyword>
<protein>
    <recommendedName>
        <fullName evidence="5">Transmembrane protein</fullName>
    </recommendedName>
</protein>
<keyword evidence="4" id="KW-1185">Reference proteome</keyword>
<feature type="compositionally biased region" description="Basic and acidic residues" evidence="1">
    <location>
        <begin position="251"/>
        <end position="260"/>
    </location>
</feature>
<dbReference type="Proteomes" id="UP000242715">
    <property type="component" value="Unassembled WGS sequence"/>
</dbReference>
<evidence type="ECO:0000256" key="2">
    <source>
        <dbReference type="SAM" id="Phobius"/>
    </source>
</evidence>
<dbReference type="AlphaFoldDB" id="A0A2Z6LM66"/>
<evidence type="ECO:0008006" key="5">
    <source>
        <dbReference type="Google" id="ProtNLM"/>
    </source>
</evidence>